<reference evidence="3" key="1">
    <citation type="submission" date="2006-10" db="EMBL/GenBank/DDBJ databases">
        <authorList>
            <person name="Amadeo P."/>
            <person name="Zhao Q."/>
            <person name="Wortman J."/>
            <person name="Fraser-Liggett C."/>
            <person name="Carlton J."/>
        </authorList>
    </citation>
    <scope>NUCLEOTIDE SEQUENCE</scope>
    <source>
        <strain evidence="3">G3</strain>
    </source>
</reference>
<dbReference type="KEGG" id="tva:4747152"/>
<feature type="repeat" description="ANK" evidence="1">
    <location>
        <begin position="390"/>
        <end position="422"/>
    </location>
</feature>
<dbReference type="InterPro" id="IPR020683">
    <property type="entry name" value="DUF3447"/>
</dbReference>
<evidence type="ECO:0000313" key="3">
    <source>
        <dbReference type="EMBL" id="EAX89482.1"/>
    </source>
</evidence>
<dbReference type="SUPFAM" id="SSF48403">
    <property type="entry name" value="Ankyrin repeat"/>
    <property type="match status" value="1"/>
</dbReference>
<reference evidence="3" key="2">
    <citation type="journal article" date="2007" name="Science">
        <title>Draft genome sequence of the sexually transmitted pathogen Trichomonas vaginalis.</title>
        <authorList>
            <person name="Carlton J.M."/>
            <person name="Hirt R.P."/>
            <person name="Silva J.C."/>
            <person name="Delcher A.L."/>
            <person name="Schatz M."/>
            <person name="Zhao Q."/>
            <person name="Wortman J.R."/>
            <person name="Bidwell S.L."/>
            <person name="Alsmark U.C.M."/>
            <person name="Besteiro S."/>
            <person name="Sicheritz-Ponten T."/>
            <person name="Noel C.J."/>
            <person name="Dacks J.B."/>
            <person name="Foster P.G."/>
            <person name="Simillion C."/>
            <person name="Van de Peer Y."/>
            <person name="Miranda-Saavedra D."/>
            <person name="Barton G.J."/>
            <person name="Westrop G.D."/>
            <person name="Mueller S."/>
            <person name="Dessi D."/>
            <person name="Fiori P.L."/>
            <person name="Ren Q."/>
            <person name="Paulsen I."/>
            <person name="Zhang H."/>
            <person name="Bastida-Corcuera F.D."/>
            <person name="Simoes-Barbosa A."/>
            <person name="Brown M.T."/>
            <person name="Hayes R.D."/>
            <person name="Mukherjee M."/>
            <person name="Okumura C.Y."/>
            <person name="Schneider R."/>
            <person name="Smith A.J."/>
            <person name="Vanacova S."/>
            <person name="Villalvazo M."/>
            <person name="Haas B.J."/>
            <person name="Pertea M."/>
            <person name="Feldblyum T.V."/>
            <person name="Utterback T.R."/>
            <person name="Shu C.L."/>
            <person name="Osoegawa K."/>
            <person name="de Jong P.J."/>
            <person name="Hrdy I."/>
            <person name="Horvathova L."/>
            <person name="Zubacova Z."/>
            <person name="Dolezal P."/>
            <person name="Malik S.B."/>
            <person name="Logsdon J.M. Jr."/>
            <person name="Henze K."/>
            <person name="Gupta A."/>
            <person name="Wang C.C."/>
            <person name="Dunne R.L."/>
            <person name="Upcroft J.A."/>
            <person name="Upcroft P."/>
            <person name="White O."/>
            <person name="Salzberg S.L."/>
            <person name="Tang P."/>
            <person name="Chiu C.-H."/>
            <person name="Lee Y.-S."/>
            <person name="Embley T.M."/>
            <person name="Coombs G.H."/>
            <person name="Mottram J.C."/>
            <person name="Tachezy J."/>
            <person name="Fraser-Liggett C.M."/>
            <person name="Johnson P.J."/>
        </authorList>
    </citation>
    <scope>NUCLEOTIDE SEQUENCE [LARGE SCALE GENOMIC DNA]</scope>
    <source>
        <strain evidence="3">G3</strain>
    </source>
</reference>
<feature type="domain" description="DUF3447" evidence="2">
    <location>
        <begin position="182"/>
        <end position="256"/>
    </location>
</feature>
<dbReference type="EMBL" id="DS114196">
    <property type="protein sequence ID" value="EAX89482.1"/>
    <property type="molecule type" value="Genomic_DNA"/>
</dbReference>
<sequence length="485" mass="56916">MSEFPYDVLMNSAKEYNDILCRLFRLHTSSDSDIEAFFKELDNQISKYIEGYYGFDFLDIISNAAKGNNRYVKSYLTLMSRFVQKYPQYHRKGISSIGEYILDKYFWIRLSEPNQTKISHLLKSLIYDDVKLLAPLTEEDKFSHTDSIEFNDFPCVEKQLSLLETCCYYGSVNCFKFLRTKFSAEITELCLQLSFLGGNPDIMSECLKYHKPDKKCMQYAIMSHNIDFVTFLMNEHEIPIDVDYCIKYDNIQAFLIHYDQTNDIKGFIAKTIEYPFVCEFILSSLPEIDKKYQGVLYCAKTILTNRYNYTNEEYYDFKDDSGKTILHYAAIYFRDIDLDYYDDFDFPSSSLFNMQDNEGKTALHYAAINGNMNFVKFFDESADFEISDNEGKIPLHYAVISGNVEMALEVIKNTQNIRKRDNNSKFPLQYAINDSRIFEYLVFDYSTLNQYYELEDALKCYQGANTKIKSFISDWECGFWVPGDD</sequence>
<accession>A2G038</accession>
<gene>
    <name evidence="3" type="ORF">TVAG_469420</name>
</gene>
<protein>
    <recommendedName>
        <fullName evidence="2">DUF3447 domain-containing protein</fullName>
    </recommendedName>
</protein>
<dbReference type="Pfam" id="PF11929">
    <property type="entry name" value="DUF3447"/>
    <property type="match status" value="1"/>
</dbReference>
<dbReference type="InterPro" id="IPR002110">
    <property type="entry name" value="Ankyrin_rpt"/>
</dbReference>
<keyword evidence="4" id="KW-1185">Reference proteome</keyword>
<organism evidence="3 4">
    <name type="scientific">Trichomonas vaginalis (strain ATCC PRA-98 / G3)</name>
    <dbReference type="NCBI Taxonomy" id="412133"/>
    <lineage>
        <taxon>Eukaryota</taxon>
        <taxon>Metamonada</taxon>
        <taxon>Parabasalia</taxon>
        <taxon>Trichomonadida</taxon>
        <taxon>Trichomonadidae</taxon>
        <taxon>Trichomonas</taxon>
    </lineage>
</organism>
<proteinExistence type="predicted"/>
<dbReference type="Gene3D" id="1.25.40.20">
    <property type="entry name" value="Ankyrin repeat-containing domain"/>
    <property type="match status" value="1"/>
</dbReference>
<dbReference type="SMR" id="A2G038"/>
<name>A2G038_TRIV3</name>
<dbReference type="PANTHER" id="PTHR24182:SF13">
    <property type="entry name" value="LD18443P"/>
    <property type="match status" value="1"/>
</dbReference>
<evidence type="ECO:0000259" key="2">
    <source>
        <dbReference type="Pfam" id="PF11929"/>
    </source>
</evidence>
<dbReference type="InterPro" id="IPR036770">
    <property type="entry name" value="Ankyrin_rpt-contain_sf"/>
</dbReference>
<dbReference type="InParanoid" id="A2G038"/>
<dbReference type="Proteomes" id="UP000001542">
    <property type="component" value="Unassembled WGS sequence"/>
</dbReference>
<feature type="repeat" description="ANK" evidence="1">
    <location>
        <begin position="358"/>
        <end position="378"/>
    </location>
</feature>
<dbReference type="RefSeq" id="XP_001302412.1">
    <property type="nucleotide sequence ID" value="XM_001302411.1"/>
</dbReference>
<evidence type="ECO:0000313" key="4">
    <source>
        <dbReference type="Proteomes" id="UP000001542"/>
    </source>
</evidence>
<dbReference type="Pfam" id="PF12796">
    <property type="entry name" value="Ank_2"/>
    <property type="match status" value="1"/>
</dbReference>
<dbReference type="VEuPathDB" id="TrichDB:TVAG_469420"/>
<dbReference type="SMART" id="SM00248">
    <property type="entry name" value="ANK"/>
    <property type="match status" value="4"/>
</dbReference>
<dbReference type="AlphaFoldDB" id="A2G038"/>
<evidence type="ECO:0000256" key="1">
    <source>
        <dbReference type="PROSITE-ProRule" id="PRU00023"/>
    </source>
</evidence>
<dbReference type="eggNOG" id="KOG0817">
    <property type="taxonomic scope" value="Eukaryota"/>
</dbReference>
<dbReference type="PROSITE" id="PS50088">
    <property type="entry name" value="ANK_REPEAT"/>
    <property type="match status" value="2"/>
</dbReference>
<dbReference type="PROSITE" id="PS50297">
    <property type="entry name" value="ANK_REP_REGION"/>
    <property type="match status" value="2"/>
</dbReference>
<dbReference type="VEuPathDB" id="TrichDB:TVAGG3_0084860"/>
<keyword evidence="1" id="KW-0040">ANK repeat</keyword>
<dbReference type="STRING" id="5722.A2G038"/>
<dbReference type="PANTHER" id="PTHR24182">
    <property type="entry name" value="ANKYRIN REPEAT AND SOCS BOX CONTAINING 4"/>
    <property type="match status" value="1"/>
</dbReference>